<keyword evidence="6" id="KW-1185">Reference proteome</keyword>
<name>A0A449BF40_HAPAX</name>
<dbReference type="InterPro" id="IPR036388">
    <property type="entry name" value="WH-like_DNA-bd_sf"/>
</dbReference>
<dbReference type="STRING" id="1278311.GCA_000428705_00134"/>
<organism evidence="5 6">
    <name type="scientific">Haploplasma axanthum</name>
    <name type="common">Acholeplasma axanthum</name>
    <dbReference type="NCBI Taxonomy" id="29552"/>
    <lineage>
        <taxon>Bacteria</taxon>
        <taxon>Bacillati</taxon>
        <taxon>Mycoplasmatota</taxon>
        <taxon>Mollicutes</taxon>
        <taxon>Acholeplasmatales</taxon>
        <taxon>Acholeplasmataceae</taxon>
        <taxon>Haploplasma</taxon>
    </lineage>
</organism>
<dbReference type="InterPro" id="IPR000835">
    <property type="entry name" value="HTH_MarR-typ"/>
</dbReference>
<dbReference type="OrthoDB" id="5521015at2"/>
<dbReference type="EMBL" id="LR215048">
    <property type="protein sequence ID" value="VEU81052.1"/>
    <property type="molecule type" value="Genomic_DNA"/>
</dbReference>
<protein>
    <submittedName>
        <fullName evidence="5">Transcriptional repressor MprA</fullName>
    </submittedName>
</protein>
<evidence type="ECO:0000256" key="2">
    <source>
        <dbReference type="ARBA" id="ARBA00023125"/>
    </source>
</evidence>
<dbReference type="Proteomes" id="UP000289841">
    <property type="component" value="Chromosome"/>
</dbReference>
<keyword evidence="1" id="KW-0805">Transcription regulation</keyword>
<dbReference type="Gene3D" id="1.10.10.10">
    <property type="entry name" value="Winged helix-like DNA-binding domain superfamily/Winged helix DNA-binding domain"/>
    <property type="match status" value="1"/>
</dbReference>
<dbReference type="RefSeq" id="WP_026389968.1">
    <property type="nucleotide sequence ID" value="NZ_LR215048.1"/>
</dbReference>
<dbReference type="GO" id="GO:0003700">
    <property type="term" value="F:DNA-binding transcription factor activity"/>
    <property type="evidence" value="ECO:0007669"/>
    <property type="project" value="InterPro"/>
</dbReference>
<dbReference type="KEGG" id="aaxa:NCTC10138_01443"/>
<gene>
    <name evidence="5" type="ORF">NCTC10138_01443</name>
</gene>
<dbReference type="Pfam" id="PF01047">
    <property type="entry name" value="MarR"/>
    <property type="match status" value="1"/>
</dbReference>
<reference evidence="5 6" key="1">
    <citation type="submission" date="2019-01" db="EMBL/GenBank/DDBJ databases">
        <authorList>
            <consortium name="Pathogen Informatics"/>
        </authorList>
    </citation>
    <scope>NUCLEOTIDE SEQUENCE [LARGE SCALE GENOMIC DNA]</scope>
    <source>
        <strain evidence="5 6">NCTC10138</strain>
    </source>
</reference>
<proteinExistence type="predicted"/>
<evidence type="ECO:0000313" key="6">
    <source>
        <dbReference type="Proteomes" id="UP000289841"/>
    </source>
</evidence>
<keyword evidence="2" id="KW-0238">DNA-binding</keyword>
<dbReference type="PROSITE" id="PS50995">
    <property type="entry name" value="HTH_MARR_2"/>
    <property type="match status" value="1"/>
</dbReference>
<dbReference type="AlphaFoldDB" id="A0A449BF40"/>
<keyword evidence="3" id="KW-0804">Transcription</keyword>
<dbReference type="PRINTS" id="PR00598">
    <property type="entry name" value="HTHMARR"/>
</dbReference>
<evidence type="ECO:0000259" key="4">
    <source>
        <dbReference type="PROSITE" id="PS50995"/>
    </source>
</evidence>
<evidence type="ECO:0000256" key="1">
    <source>
        <dbReference type="ARBA" id="ARBA00023015"/>
    </source>
</evidence>
<accession>A0A449BF40</accession>
<dbReference type="SUPFAM" id="SSF46785">
    <property type="entry name" value="Winged helix' DNA-binding domain"/>
    <property type="match status" value="1"/>
</dbReference>
<dbReference type="SMART" id="SM00347">
    <property type="entry name" value="HTH_MARR"/>
    <property type="match status" value="1"/>
</dbReference>
<dbReference type="GO" id="GO:0003677">
    <property type="term" value="F:DNA binding"/>
    <property type="evidence" value="ECO:0007669"/>
    <property type="project" value="UniProtKB-KW"/>
</dbReference>
<dbReference type="PANTHER" id="PTHR42756:SF1">
    <property type="entry name" value="TRANSCRIPTIONAL REPRESSOR OF EMRAB OPERON"/>
    <property type="match status" value="1"/>
</dbReference>
<dbReference type="InterPro" id="IPR036390">
    <property type="entry name" value="WH_DNA-bd_sf"/>
</dbReference>
<dbReference type="PANTHER" id="PTHR42756">
    <property type="entry name" value="TRANSCRIPTIONAL REGULATOR, MARR"/>
    <property type="match status" value="1"/>
</dbReference>
<evidence type="ECO:0000256" key="3">
    <source>
        <dbReference type="ARBA" id="ARBA00023163"/>
    </source>
</evidence>
<sequence>MNETKIRNDFRDSLIEIYNFKMINTFLQFLQGEQAVLFALKFNIDKQPSNISKHLGFTKSRMTSIVNKLLSKGMITVSKDEKDKRKQILNLTEKGDDYITKKVQSTNIILDSFFDKMGNDKIIEFTKLLKETIKHMNEVEKYVNN</sequence>
<feature type="domain" description="HTH marR-type" evidence="4">
    <location>
        <begin position="1"/>
        <end position="134"/>
    </location>
</feature>
<evidence type="ECO:0000313" key="5">
    <source>
        <dbReference type="EMBL" id="VEU81052.1"/>
    </source>
</evidence>